<accession>A0AAI8U038</accession>
<gene>
    <name evidence="3" type="ORF">hbim_06003</name>
</gene>
<feature type="signal peptide" evidence="2">
    <location>
        <begin position="1"/>
        <end position="27"/>
    </location>
</feature>
<evidence type="ECO:0008006" key="5">
    <source>
        <dbReference type="Google" id="ProtNLM"/>
    </source>
</evidence>
<name>A0AAI8U038_MYCME</name>
<evidence type="ECO:0000313" key="4">
    <source>
        <dbReference type="Proteomes" id="UP001241092"/>
    </source>
</evidence>
<feature type="compositionally biased region" description="Pro residues" evidence="1">
    <location>
        <begin position="31"/>
        <end position="51"/>
    </location>
</feature>
<feature type="region of interest" description="Disordered" evidence="1">
    <location>
        <begin position="26"/>
        <end position="73"/>
    </location>
</feature>
<sequence>MRPIKTTILAAAVVVTAGGLFSGIAGADPTTPAPPAPAPGPAAPGPLPGPAPDAQQPAAEAPPAPAAPGVPATAMDHDGVFVVGTDIEPGTYASAGPVENGTCYWKRMADLHGGDIIDNAFTKKPQTVTIDATDKAFKTSGCQPWLKTDAVAGQTPATGVIPALTAQAQLRAWLEQMNTNARQFDGSQVPVG</sequence>
<feature type="chain" id="PRO_5042513495" description="Lipoprotein" evidence="2">
    <location>
        <begin position="28"/>
        <end position="192"/>
    </location>
</feature>
<evidence type="ECO:0000256" key="1">
    <source>
        <dbReference type="SAM" id="MobiDB-lite"/>
    </source>
</evidence>
<dbReference type="EMBL" id="AP027452">
    <property type="protein sequence ID" value="BDY32041.1"/>
    <property type="molecule type" value="Genomic_DNA"/>
</dbReference>
<dbReference type="RefSeq" id="WP_276821513.1">
    <property type="nucleotide sequence ID" value="NZ_AP027452.1"/>
</dbReference>
<evidence type="ECO:0000313" key="3">
    <source>
        <dbReference type="EMBL" id="BDY32041.1"/>
    </source>
</evidence>
<proteinExistence type="predicted"/>
<protein>
    <recommendedName>
        <fullName evidence="5">Lipoprotein</fullName>
    </recommendedName>
</protein>
<reference evidence="3" key="1">
    <citation type="submission" date="2023-03" db="EMBL/GenBank/DDBJ databases">
        <title>Draft genome sequence of a Mycolicibacterium mageritense strain H4_3_1 isolated from a hybrid biological-inorganic system reactor.</title>
        <authorList>
            <person name="Feng X."/>
            <person name="Kazama D."/>
            <person name="Sato K."/>
            <person name="Kobayashi H."/>
        </authorList>
    </citation>
    <scope>NUCLEOTIDE SEQUENCE</scope>
    <source>
        <strain evidence="3">H4_3_1</strain>
    </source>
</reference>
<keyword evidence="2" id="KW-0732">Signal</keyword>
<dbReference type="Proteomes" id="UP001241092">
    <property type="component" value="Chromosome"/>
</dbReference>
<dbReference type="AlphaFoldDB" id="A0AAI8U038"/>
<organism evidence="3 4">
    <name type="scientific">Mycolicibacterium mageritense</name>
    <name type="common">Mycobacterium mageritense</name>
    <dbReference type="NCBI Taxonomy" id="53462"/>
    <lineage>
        <taxon>Bacteria</taxon>
        <taxon>Bacillati</taxon>
        <taxon>Actinomycetota</taxon>
        <taxon>Actinomycetes</taxon>
        <taxon>Mycobacteriales</taxon>
        <taxon>Mycobacteriaceae</taxon>
        <taxon>Mycolicibacterium</taxon>
    </lineage>
</organism>
<evidence type="ECO:0000256" key="2">
    <source>
        <dbReference type="SAM" id="SignalP"/>
    </source>
</evidence>